<dbReference type="GO" id="GO:0000287">
    <property type="term" value="F:magnesium ion binding"/>
    <property type="evidence" value="ECO:0007669"/>
    <property type="project" value="UniProtKB-UniRule"/>
</dbReference>
<feature type="active site" evidence="2">
    <location>
        <position position="18"/>
    </location>
</feature>
<evidence type="ECO:0000256" key="1">
    <source>
        <dbReference type="ARBA" id="ARBA00022679"/>
    </source>
</evidence>
<dbReference type="AlphaFoldDB" id="A0A2M7Z2M3"/>
<protein>
    <recommendedName>
        <fullName evidence="2">Isoprenyl transferase</fullName>
        <ecNumber evidence="2">2.5.1.-</ecNumber>
    </recommendedName>
</protein>
<comment type="caution">
    <text evidence="3">The sequence shown here is derived from an EMBL/GenBank/DDBJ whole genome shotgun (WGS) entry which is preliminary data.</text>
</comment>
<comment type="caution">
    <text evidence="2">Lacks conserved residue(s) required for the propagation of feature annotation.</text>
</comment>
<dbReference type="SUPFAM" id="SSF64005">
    <property type="entry name" value="Undecaprenyl diphosphate synthase"/>
    <property type="match status" value="1"/>
</dbReference>
<comment type="cofactor">
    <cofactor evidence="2">
        <name>Mg(2+)</name>
        <dbReference type="ChEBI" id="CHEBI:18420"/>
    </cofactor>
    <text evidence="2">Binds 2 magnesium ions per subunit.</text>
</comment>
<feature type="binding site" evidence="2">
    <location>
        <position position="18"/>
    </location>
    <ligand>
        <name>Mg(2+)</name>
        <dbReference type="ChEBI" id="CHEBI:18420"/>
    </ligand>
</feature>
<feature type="binding site" evidence="2">
    <location>
        <position position="35"/>
    </location>
    <ligand>
        <name>substrate</name>
    </ligand>
</feature>
<comment type="subunit">
    <text evidence="2">Homodimer.</text>
</comment>
<dbReference type="Gene3D" id="3.40.1180.10">
    <property type="entry name" value="Decaprenyl diphosphate synthase-like"/>
    <property type="match status" value="1"/>
</dbReference>
<dbReference type="HAMAP" id="MF_01139">
    <property type="entry name" value="ISPT"/>
    <property type="match status" value="1"/>
</dbReference>
<keyword evidence="2" id="KW-0460">Magnesium</keyword>
<dbReference type="PANTHER" id="PTHR10291:SF0">
    <property type="entry name" value="DEHYDRODOLICHYL DIPHOSPHATE SYNTHASE 2"/>
    <property type="match status" value="1"/>
</dbReference>
<comment type="function">
    <text evidence="2">Catalyzes the condensation of isopentenyl diphosphate (IPP) with allylic pyrophosphates generating different type of terpenoids.</text>
</comment>
<feature type="binding site" evidence="2">
    <location>
        <position position="188"/>
    </location>
    <ligand>
        <name>substrate</name>
    </ligand>
</feature>
<dbReference type="NCBIfam" id="TIGR00055">
    <property type="entry name" value="uppS"/>
    <property type="match status" value="1"/>
</dbReference>
<organism evidence="3 4">
    <name type="scientific">Candidatus Nealsonbacteria bacterium CG_4_9_14_3_um_filter_37_29</name>
    <dbReference type="NCBI Taxonomy" id="1974696"/>
    <lineage>
        <taxon>Bacteria</taxon>
        <taxon>Candidatus Nealsoniibacteriota</taxon>
    </lineage>
</organism>
<dbReference type="GO" id="GO:0016094">
    <property type="term" value="P:polyprenol biosynthetic process"/>
    <property type="evidence" value="ECO:0007669"/>
    <property type="project" value="TreeGrafter"/>
</dbReference>
<feature type="binding site" evidence="2">
    <location>
        <position position="23"/>
    </location>
    <ligand>
        <name>substrate</name>
    </ligand>
</feature>
<dbReference type="EC" id="2.5.1.-" evidence="2"/>
<proteinExistence type="inferred from homology"/>
<name>A0A2M7Z2M3_9BACT</name>
<evidence type="ECO:0000313" key="4">
    <source>
        <dbReference type="Proteomes" id="UP000230178"/>
    </source>
</evidence>
<dbReference type="Proteomes" id="UP000230178">
    <property type="component" value="Unassembled WGS sequence"/>
</dbReference>
<evidence type="ECO:0000256" key="2">
    <source>
        <dbReference type="HAMAP-Rule" id="MF_01139"/>
    </source>
</evidence>
<dbReference type="PANTHER" id="PTHR10291">
    <property type="entry name" value="DEHYDRODOLICHYL DIPHOSPHATE SYNTHASE FAMILY MEMBER"/>
    <property type="match status" value="1"/>
</dbReference>
<feature type="binding site" evidence="2">
    <location>
        <position position="70"/>
    </location>
    <ligand>
        <name>substrate</name>
    </ligand>
</feature>
<feature type="active site" description="Proton acceptor" evidence="2">
    <location>
        <position position="66"/>
    </location>
</feature>
<gene>
    <name evidence="3" type="primary">uppS</name>
    <name evidence="3" type="ORF">CO146_03000</name>
</gene>
<comment type="similarity">
    <text evidence="2">Belongs to the UPP synthase family.</text>
</comment>
<dbReference type="InterPro" id="IPR001441">
    <property type="entry name" value="UPP_synth-like"/>
</dbReference>
<dbReference type="InterPro" id="IPR036424">
    <property type="entry name" value="UPP_synth-like_sf"/>
</dbReference>
<feature type="binding site" evidence="2">
    <location>
        <begin position="63"/>
        <end position="65"/>
    </location>
    <ligand>
        <name>substrate</name>
    </ligand>
</feature>
<dbReference type="Pfam" id="PF01255">
    <property type="entry name" value="Prenyltransf"/>
    <property type="match status" value="1"/>
</dbReference>
<dbReference type="CDD" id="cd00475">
    <property type="entry name" value="Cis_IPPS"/>
    <property type="match status" value="1"/>
</dbReference>
<evidence type="ECO:0000313" key="3">
    <source>
        <dbReference type="EMBL" id="PJA82515.1"/>
    </source>
</evidence>
<dbReference type="GO" id="GO:0045547">
    <property type="term" value="F:ditrans,polycis-polyprenyl diphosphate synthase [(2E,6E)-farnesyl diphosphate specific] activity"/>
    <property type="evidence" value="ECO:0007669"/>
    <property type="project" value="TreeGrafter"/>
</dbReference>
<dbReference type="EMBL" id="PFVS01000117">
    <property type="protein sequence ID" value="PJA82515.1"/>
    <property type="molecule type" value="Genomic_DNA"/>
</dbReference>
<keyword evidence="1 2" id="KW-0808">Transferase</keyword>
<keyword evidence="2" id="KW-0479">Metal-binding</keyword>
<sequence>MSSDCAMNLPNHIVLIPDGNRRWARKKGLPPFFGHRQGAKTTEKILKAALNLKIPYFTFWGTSLDNVTKRSPEEIKFLFNIFERYFKKLINSKEIHQNSVKINVLGRWDKLFPERLKQLIKKLINKTKNYKNHQLTFLMAYSGIDEMTSAVKQIANRKAQGKNLKIDEKLIKENLWTKDLPPVDLVIRTGGEPHWSMGMMMWDVANAQLYFTETLLPDFSVEEFKKAIEQYSKTERRMGA</sequence>
<feature type="binding site" evidence="2">
    <location>
        <begin position="19"/>
        <end position="22"/>
    </location>
    <ligand>
        <name>substrate</name>
    </ligand>
</feature>
<reference evidence="4" key="1">
    <citation type="submission" date="2017-09" db="EMBL/GenBank/DDBJ databases">
        <title>Depth-based differentiation of microbial function through sediment-hosted aquifers and enrichment of novel symbionts in the deep terrestrial subsurface.</title>
        <authorList>
            <person name="Probst A.J."/>
            <person name="Ladd B."/>
            <person name="Jarett J.K."/>
            <person name="Geller-Mcgrath D.E."/>
            <person name="Sieber C.M.K."/>
            <person name="Emerson J.B."/>
            <person name="Anantharaman K."/>
            <person name="Thomas B.C."/>
            <person name="Malmstrom R."/>
            <person name="Stieglmeier M."/>
            <person name="Klingl A."/>
            <person name="Woyke T."/>
            <person name="Ryan C.M."/>
            <person name="Banfield J.F."/>
        </authorList>
    </citation>
    <scope>NUCLEOTIDE SEQUENCE [LARGE SCALE GENOMIC DNA]</scope>
</reference>
<accession>A0A2M7Z2M3</accession>